<evidence type="ECO:0000256" key="1">
    <source>
        <dbReference type="ARBA" id="ARBA00006484"/>
    </source>
</evidence>
<keyword evidence="2" id="KW-0560">Oxidoreductase</keyword>
<dbReference type="Proteomes" id="UP001157439">
    <property type="component" value="Unassembled WGS sequence"/>
</dbReference>
<dbReference type="PRINTS" id="PR00081">
    <property type="entry name" value="GDHRDH"/>
</dbReference>
<gene>
    <name evidence="3" type="primary">ptr1</name>
    <name evidence="3" type="ORF">GCM10007894_25000</name>
</gene>
<name>A0AA37TPI5_9GAMM</name>
<dbReference type="PRINTS" id="PR00080">
    <property type="entry name" value="SDRFAMILY"/>
</dbReference>
<organism evidence="3 4">
    <name type="scientific">Paraferrimonas haliotis</name>
    <dbReference type="NCBI Taxonomy" id="2013866"/>
    <lineage>
        <taxon>Bacteria</taxon>
        <taxon>Pseudomonadati</taxon>
        <taxon>Pseudomonadota</taxon>
        <taxon>Gammaproteobacteria</taxon>
        <taxon>Alteromonadales</taxon>
        <taxon>Ferrimonadaceae</taxon>
        <taxon>Paraferrimonas</taxon>
    </lineage>
</organism>
<comment type="caution">
    <text evidence="3">The sequence shown here is derived from an EMBL/GenBank/DDBJ whole genome shotgun (WGS) entry which is preliminary data.</text>
</comment>
<comment type="similarity">
    <text evidence="1">Belongs to the short-chain dehydrogenases/reductases (SDR) family.</text>
</comment>
<dbReference type="Gene3D" id="3.40.50.720">
    <property type="entry name" value="NAD(P)-binding Rossmann-like Domain"/>
    <property type="match status" value="1"/>
</dbReference>
<proteinExistence type="inferred from homology"/>
<dbReference type="InterPro" id="IPR002347">
    <property type="entry name" value="SDR_fam"/>
</dbReference>
<dbReference type="GO" id="GO:0016491">
    <property type="term" value="F:oxidoreductase activity"/>
    <property type="evidence" value="ECO:0007669"/>
    <property type="project" value="UniProtKB-KW"/>
</dbReference>
<accession>A0AA37TPI5</accession>
<keyword evidence="4" id="KW-1185">Reference proteome</keyword>
<dbReference type="EMBL" id="BSPO01000003">
    <property type="protein sequence ID" value="GLS84523.1"/>
    <property type="molecule type" value="Genomic_DNA"/>
</dbReference>
<reference evidence="3 4" key="1">
    <citation type="journal article" date="2014" name="Int. J. Syst. Evol. Microbiol.">
        <title>Complete genome sequence of Corynebacterium casei LMG S-19264T (=DSM 44701T), isolated from a smear-ripened cheese.</title>
        <authorList>
            <consortium name="US DOE Joint Genome Institute (JGI-PGF)"/>
            <person name="Walter F."/>
            <person name="Albersmeier A."/>
            <person name="Kalinowski J."/>
            <person name="Ruckert C."/>
        </authorList>
    </citation>
    <scope>NUCLEOTIDE SEQUENCE [LARGE SCALE GENOMIC DNA]</scope>
    <source>
        <strain evidence="3 4">NBRC 112785</strain>
    </source>
</reference>
<evidence type="ECO:0000256" key="2">
    <source>
        <dbReference type="ARBA" id="ARBA00023002"/>
    </source>
</evidence>
<protein>
    <submittedName>
        <fullName evidence="3">Pteridine reductase</fullName>
    </submittedName>
</protein>
<evidence type="ECO:0000313" key="4">
    <source>
        <dbReference type="Proteomes" id="UP001157439"/>
    </source>
</evidence>
<dbReference type="SUPFAM" id="SSF51735">
    <property type="entry name" value="NAD(P)-binding Rossmann-fold domains"/>
    <property type="match status" value="1"/>
</dbReference>
<dbReference type="NCBIfam" id="NF006598">
    <property type="entry name" value="PRK09135.1"/>
    <property type="match status" value="1"/>
</dbReference>
<dbReference type="RefSeq" id="WP_095499743.1">
    <property type="nucleotide sequence ID" value="NZ_BSPO01000003.1"/>
</dbReference>
<dbReference type="PANTHER" id="PTHR43639">
    <property type="entry name" value="OXIDOREDUCTASE, SHORT-CHAIN DEHYDROGENASE/REDUCTASE FAMILY (AFU_ORTHOLOGUE AFUA_5G02870)"/>
    <property type="match status" value="1"/>
</dbReference>
<dbReference type="Pfam" id="PF13561">
    <property type="entry name" value="adh_short_C2"/>
    <property type="match status" value="1"/>
</dbReference>
<dbReference type="PANTHER" id="PTHR43639:SF1">
    <property type="entry name" value="SHORT-CHAIN DEHYDROGENASE_REDUCTASE FAMILY PROTEIN"/>
    <property type="match status" value="1"/>
</dbReference>
<sequence>MDNKVAFISGASKRLGAATATTLHGKGYDIVLHYHKSQDEAKALCERFNQARTNSAKLVQANLEDLDSLKSVYQQVHDCYGRLDVLINNASAFFPTPLKTLSVDTAQQMLASNALAPVLLASYAANALSQYNGCIINLIDIHSQKPLANHVLYSMSKAALANATLALAGELGPKVRVNGVSPGAILWPEQSQPSSQNSVLSEIPLARCGDPQDIANTIAFLVDEAPYISGQIIAVDGGRTAVGYRGA</sequence>
<dbReference type="AlphaFoldDB" id="A0AA37TPI5"/>
<dbReference type="InterPro" id="IPR036291">
    <property type="entry name" value="NAD(P)-bd_dom_sf"/>
</dbReference>
<evidence type="ECO:0000313" key="3">
    <source>
        <dbReference type="EMBL" id="GLS84523.1"/>
    </source>
</evidence>